<organism evidence="2 3">
    <name type="scientific">Bombardia bombarda</name>
    <dbReference type="NCBI Taxonomy" id="252184"/>
    <lineage>
        <taxon>Eukaryota</taxon>
        <taxon>Fungi</taxon>
        <taxon>Dikarya</taxon>
        <taxon>Ascomycota</taxon>
        <taxon>Pezizomycotina</taxon>
        <taxon>Sordariomycetes</taxon>
        <taxon>Sordariomycetidae</taxon>
        <taxon>Sordariales</taxon>
        <taxon>Lasiosphaeriaceae</taxon>
        <taxon>Bombardia</taxon>
    </lineage>
</organism>
<gene>
    <name evidence="2" type="ORF">B0T17DRAFT_502466</name>
</gene>
<feature type="region of interest" description="Disordered" evidence="1">
    <location>
        <begin position="198"/>
        <end position="224"/>
    </location>
</feature>
<evidence type="ECO:0000313" key="2">
    <source>
        <dbReference type="EMBL" id="KAK0634864.1"/>
    </source>
</evidence>
<dbReference type="Proteomes" id="UP001174934">
    <property type="component" value="Unassembled WGS sequence"/>
</dbReference>
<dbReference type="AlphaFoldDB" id="A0AA40CEV2"/>
<evidence type="ECO:0000313" key="3">
    <source>
        <dbReference type="Proteomes" id="UP001174934"/>
    </source>
</evidence>
<reference evidence="2" key="1">
    <citation type="submission" date="2023-06" db="EMBL/GenBank/DDBJ databases">
        <title>Genome-scale phylogeny and comparative genomics of the fungal order Sordariales.</title>
        <authorList>
            <consortium name="Lawrence Berkeley National Laboratory"/>
            <person name="Hensen N."/>
            <person name="Bonometti L."/>
            <person name="Westerberg I."/>
            <person name="Brannstrom I.O."/>
            <person name="Guillou S."/>
            <person name="Cros-Aarteil S."/>
            <person name="Calhoun S."/>
            <person name="Haridas S."/>
            <person name="Kuo A."/>
            <person name="Mondo S."/>
            <person name="Pangilinan J."/>
            <person name="Riley R."/>
            <person name="LaButti K."/>
            <person name="Andreopoulos B."/>
            <person name="Lipzen A."/>
            <person name="Chen C."/>
            <person name="Yanf M."/>
            <person name="Daum C."/>
            <person name="Ng V."/>
            <person name="Clum A."/>
            <person name="Steindorff A."/>
            <person name="Ohm R."/>
            <person name="Martin F."/>
            <person name="Silar P."/>
            <person name="Natvig D."/>
            <person name="Lalanne C."/>
            <person name="Gautier V."/>
            <person name="Ament-velasquez S.L."/>
            <person name="Kruys A."/>
            <person name="Hutchinson M.I."/>
            <person name="Powell A.J."/>
            <person name="Barry K."/>
            <person name="Miller A.N."/>
            <person name="Grigoriev I.V."/>
            <person name="Debuchy R."/>
            <person name="Gladieux P."/>
            <person name="Thoren M.H."/>
            <person name="Johannesson H."/>
        </authorList>
    </citation>
    <scope>NUCLEOTIDE SEQUENCE</scope>
    <source>
        <strain evidence="2">SMH3391-2</strain>
    </source>
</reference>
<comment type="caution">
    <text evidence="2">The sequence shown here is derived from an EMBL/GenBank/DDBJ whole genome shotgun (WGS) entry which is preliminary data.</text>
</comment>
<dbReference type="EMBL" id="JAULSR010000001">
    <property type="protein sequence ID" value="KAK0634864.1"/>
    <property type="molecule type" value="Genomic_DNA"/>
</dbReference>
<feature type="region of interest" description="Disordered" evidence="1">
    <location>
        <begin position="147"/>
        <end position="166"/>
    </location>
</feature>
<feature type="compositionally biased region" description="Low complexity" evidence="1">
    <location>
        <begin position="203"/>
        <end position="224"/>
    </location>
</feature>
<evidence type="ECO:0000256" key="1">
    <source>
        <dbReference type="SAM" id="MobiDB-lite"/>
    </source>
</evidence>
<accession>A0AA40CEV2</accession>
<keyword evidence="3" id="KW-1185">Reference proteome</keyword>
<protein>
    <submittedName>
        <fullName evidence="2">Uncharacterized protein</fullName>
    </submittedName>
</protein>
<sequence>MALVKNKTDAEIRGTMWYIRLSRVACGAQGVDALAAAVGEVDQGTLYDSIKSSLAGSGRRRGRGMTCEACEAVEATACVDQQEAGGQRVKLHLTTHRGSRQPGPGQYLRLAWFTGSAWLTSSAGWNSPPLPRNLWWVVTLRRHRAGRDQRNQTQDHNQMGWAEGGRKGADGRVVGWVVRLDGEGRAANVQTVACRLGPVGDNASSPPASPEPLLLQRAPLPLPL</sequence>
<name>A0AA40CEV2_9PEZI</name>
<proteinExistence type="predicted"/>